<protein>
    <submittedName>
        <fullName evidence="2">NmrA family transcriptional regulator</fullName>
    </submittedName>
</protein>
<sequence length="289" mass="30750">MFAVTAATGRVGGNAAKTLLGAGKSLRVVARDVGKAQAFADHGCEIALATMEDHEALTDAFSGCEGVFLVVPPSLDQPEDLPKARAIVAAYKKAILAARPGKIVALSSVGAQAVERNTISELTILEEELADVDLPITFLRPAWYIENAEWDVGSAKNDGVIHSFLQPVDRALPMVSVADAGRTAGELLMEDWTGHHIVELHGPDLVSPQDIANAFGKALGRDVGVQAIPHEAWDGIFRGQGIKDPEMWMKCLDGFNEGWLSFEDKGTIKRVGRIGVEEAVAALVGAHRG</sequence>
<dbReference type="EMBL" id="MKIO01000022">
    <property type="protein sequence ID" value="OLP56326.1"/>
    <property type="molecule type" value="Genomic_DNA"/>
</dbReference>
<comment type="caution">
    <text evidence="2">The sequence shown here is derived from an EMBL/GenBank/DDBJ whole genome shotgun (WGS) entry which is preliminary data.</text>
</comment>
<dbReference type="InterPro" id="IPR008030">
    <property type="entry name" value="NmrA-like"/>
</dbReference>
<dbReference type="OrthoDB" id="7352262at2"/>
<evidence type="ECO:0000313" key="3">
    <source>
        <dbReference type="Proteomes" id="UP000186143"/>
    </source>
</evidence>
<accession>A0A1Q9AM04</accession>
<dbReference type="Gene3D" id="3.40.50.720">
    <property type="entry name" value="NAD(P)-binding Rossmann-like Domain"/>
    <property type="match status" value="1"/>
</dbReference>
<dbReference type="Pfam" id="PF05368">
    <property type="entry name" value="NmrA"/>
    <property type="match status" value="1"/>
</dbReference>
<evidence type="ECO:0000313" key="2">
    <source>
        <dbReference type="EMBL" id="OLP56326.1"/>
    </source>
</evidence>
<reference evidence="2 3" key="1">
    <citation type="submission" date="2016-09" db="EMBL/GenBank/DDBJ databases">
        <title>Rhizobium sp. nov., a novel species isolated from the rice rhizosphere.</title>
        <authorList>
            <person name="Zhao J."/>
            <person name="Zhang X."/>
        </authorList>
    </citation>
    <scope>NUCLEOTIDE SEQUENCE [LARGE SCALE GENOMIC DNA]</scope>
    <source>
        <strain evidence="2 3">MH17</strain>
    </source>
</reference>
<organism evidence="2 3">
    <name type="scientific">Xaviernesmea rhizosphaerae</name>
    <dbReference type="NCBI Taxonomy" id="1672749"/>
    <lineage>
        <taxon>Bacteria</taxon>
        <taxon>Pseudomonadati</taxon>
        <taxon>Pseudomonadota</taxon>
        <taxon>Alphaproteobacteria</taxon>
        <taxon>Hyphomicrobiales</taxon>
        <taxon>Rhizobiaceae</taxon>
        <taxon>Rhizobium/Agrobacterium group</taxon>
        <taxon>Xaviernesmea</taxon>
    </lineage>
</organism>
<evidence type="ECO:0000259" key="1">
    <source>
        <dbReference type="Pfam" id="PF05368"/>
    </source>
</evidence>
<dbReference type="SUPFAM" id="SSF51735">
    <property type="entry name" value="NAD(P)-binding Rossmann-fold domains"/>
    <property type="match status" value="1"/>
</dbReference>
<name>A0A1Q9AM04_9HYPH</name>
<dbReference type="AlphaFoldDB" id="A0A1Q9AM04"/>
<dbReference type="InterPro" id="IPR051604">
    <property type="entry name" value="Ergot_Alk_Oxidoreductase"/>
</dbReference>
<proteinExistence type="predicted"/>
<dbReference type="STRING" id="1672749.BJF92_15685"/>
<dbReference type="Gene3D" id="3.90.25.10">
    <property type="entry name" value="UDP-galactose 4-epimerase, domain 1"/>
    <property type="match status" value="1"/>
</dbReference>
<dbReference type="InterPro" id="IPR036291">
    <property type="entry name" value="NAD(P)-bd_dom_sf"/>
</dbReference>
<dbReference type="Proteomes" id="UP000186143">
    <property type="component" value="Unassembled WGS sequence"/>
</dbReference>
<dbReference type="PANTHER" id="PTHR43162">
    <property type="match status" value="1"/>
</dbReference>
<feature type="domain" description="NmrA-like" evidence="1">
    <location>
        <begin position="3"/>
        <end position="236"/>
    </location>
</feature>
<dbReference type="PANTHER" id="PTHR43162:SF1">
    <property type="entry name" value="PRESTALK A DIFFERENTIATION PROTEIN A"/>
    <property type="match status" value="1"/>
</dbReference>
<gene>
    <name evidence="2" type="ORF">BJF92_15685</name>
</gene>